<dbReference type="PROSITE" id="PS50885">
    <property type="entry name" value="HAMP"/>
    <property type="match status" value="1"/>
</dbReference>
<dbReference type="InterPro" id="IPR052155">
    <property type="entry name" value="Biofilm_reg_signaling"/>
</dbReference>
<dbReference type="FunFam" id="3.20.20.450:FF:000001">
    <property type="entry name" value="Cyclic di-GMP phosphodiesterase yahA"/>
    <property type="match status" value="1"/>
</dbReference>
<dbReference type="Gene3D" id="6.10.340.10">
    <property type="match status" value="1"/>
</dbReference>
<dbReference type="EMBL" id="QYBC01000028">
    <property type="protein sequence ID" value="RYB01789.1"/>
    <property type="molecule type" value="Genomic_DNA"/>
</dbReference>
<keyword evidence="1" id="KW-0812">Transmembrane</keyword>
<dbReference type="Gene3D" id="3.30.70.270">
    <property type="match status" value="1"/>
</dbReference>
<evidence type="ECO:0000259" key="2">
    <source>
        <dbReference type="PROSITE" id="PS50883"/>
    </source>
</evidence>
<organism evidence="5 6">
    <name type="scientific">Lichenibacterium ramalinae</name>
    <dbReference type="NCBI Taxonomy" id="2316527"/>
    <lineage>
        <taxon>Bacteria</taxon>
        <taxon>Pseudomonadati</taxon>
        <taxon>Pseudomonadota</taxon>
        <taxon>Alphaproteobacteria</taxon>
        <taxon>Hyphomicrobiales</taxon>
        <taxon>Lichenihabitantaceae</taxon>
        <taxon>Lichenibacterium</taxon>
    </lineage>
</organism>
<gene>
    <name evidence="5" type="ORF">D3272_24145</name>
</gene>
<evidence type="ECO:0000313" key="6">
    <source>
        <dbReference type="Proteomes" id="UP000289411"/>
    </source>
</evidence>
<dbReference type="AlphaFoldDB" id="A0A4Q2R7W6"/>
<dbReference type="PROSITE" id="PS50883">
    <property type="entry name" value="EAL"/>
    <property type="match status" value="1"/>
</dbReference>
<feature type="transmembrane region" description="Helical" evidence="1">
    <location>
        <begin position="181"/>
        <end position="200"/>
    </location>
</feature>
<evidence type="ECO:0000313" key="5">
    <source>
        <dbReference type="EMBL" id="RYB01789.1"/>
    </source>
</evidence>
<dbReference type="Pfam" id="PF00672">
    <property type="entry name" value="HAMP"/>
    <property type="match status" value="1"/>
</dbReference>
<dbReference type="SUPFAM" id="SSF55785">
    <property type="entry name" value="PYP-like sensor domain (PAS domain)"/>
    <property type="match status" value="1"/>
</dbReference>
<dbReference type="Gene3D" id="3.20.20.450">
    <property type="entry name" value="EAL domain"/>
    <property type="match status" value="1"/>
</dbReference>
<dbReference type="SMART" id="SM00052">
    <property type="entry name" value="EAL"/>
    <property type="match status" value="1"/>
</dbReference>
<dbReference type="SUPFAM" id="SSF158472">
    <property type="entry name" value="HAMP domain-like"/>
    <property type="match status" value="1"/>
</dbReference>
<dbReference type="InterPro" id="IPR035919">
    <property type="entry name" value="EAL_sf"/>
</dbReference>
<keyword evidence="1" id="KW-0472">Membrane</keyword>
<dbReference type="GO" id="GO:0016020">
    <property type="term" value="C:membrane"/>
    <property type="evidence" value="ECO:0007669"/>
    <property type="project" value="InterPro"/>
</dbReference>
<evidence type="ECO:0000259" key="3">
    <source>
        <dbReference type="PROSITE" id="PS50885"/>
    </source>
</evidence>
<dbReference type="InterPro" id="IPR029787">
    <property type="entry name" value="Nucleotide_cyclase"/>
</dbReference>
<dbReference type="Pfam" id="PF00990">
    <property type="entry name" value="GGDEF"/>
    <property type="match status" value="1"/>
</dbReference>
<dbReference type="CDD" id="cd01949">
    <property type="entry name" value="GGDEF"/>
    <property type="match status" value="1"/>
</dbReference>
<keyword evidence="6" id="KW-1185">Reference proteome</keyword>
<dbReference type="SMART" id="SM00267">
    <property type="entry name" value="GGDEF"/>
    <property type="match status" value="1"/>
</dbReference>
<sequence length="936" mass="101505">MFLKWRIKTKIAVAFGVISAITVAVSAAAVVGSRRSGELATRTYDETVVTTAYARAASSDFSSMRAELAHELMSPTAARSRARDNVEVLHQSFLQDLATAVSASSSNEIGAVATDLRRVEGEWIAMARALEERFRTDLWDAAELKAHVTERGIDDMVAKVSRAGFDYRTVARSTVARDTQAAVIGAGLAILISGIVVWILSSRISGPLGAASRFAGEIASGRFDSDPPSITSDEIGDLTTSMVTMRDDLRRLIEHQAILQEQSQARVAEALDGSSEGVVIVQADDLVQLANARALDFLGVSPGKSLSGISRTGLIKQLVRPGDDRSPLLMMSGDGPESEEFLLADGRWVQNSRNRTAEGGMVALYTDVTEARARRDQLAAALANLDGAMANMSQGLAVFAADGTLSLANPQFYLLVRVDAEAHGAGTPFDRLIGAILGPLDLAPSAVARRGRHEGRLLKRSRTFVRTVSLGDAVLAIHYAPMPEGGCLATVENVTEKRKVEERIHFLATHDALTRLPNRTRFQQRVEEAINRARRGKGFAIHCLDLDRFKQVNDTLGHAVGDAVLQQATGRLLAIVREVDVVARLGGDEFAILQADIDDEASCATLAKRVIEALSQPYLVDGHDVSIGTSIGIALSPINGDDYGTLLKSADTALYKSKDDGRGTWSFFSDELNRKLVQRRELEQDLRSALAEAEFELHYQPLMETTSQKVCGFEALLRWRHPARGLVSPAEFIPVAEDTGLIREIGAWVMRTACQEAAGWSVPVRIAVNVSAVQLREPDFCQSVQDCLRASGLPAGRLEVEITESVLMSNPERTADVLRTLRDMGVSIAMDDFGTGHSSLASLHAFPFGKIKIDRSFVNDLGERRGADQIVRAVVMLGKTLNMRVTAEGVETRRQLSFLKDAACDEIQGFLIGRPMPRSQIAEFLAKAQSALPWAA</sequence>
<dbReference type="PANTHER" id="PTHR44757">
    <property type="entry name" value="DIGUANYLATE CYCLASE DGCP"/>
    <property type="match status" value="1"/>
</dbReference>
<dbReference type="SUPFAM" id="SSF141868">
    <property type="entry name" value="EAL domain-like"/>
    <property type="match status" value="1"/>
</dbReference>
<dbReference type="CDD" id="cd06225">
    <property type="entry name" value="HAMP"/>
    <property type="match status" value="1"/>
</dbReference>
<dbReference type="NCBIfam" id="TIGR00254">
    <property type="entry name" value="GGDEF"/>
    <property type="match status" value="1"/>
</dbReference>
<dbReference type="InterPro" id="IPR000160">
    <property type="entry name" value="GGDEF_dom"/>
</dbReference>
<feature type="domain" description="EAL" evidence="2">
    <location>
        <begin position="679"/>
        <end position="929"/>
    </location>
</feature>
<dbReference type="InterPro" id="IPR043128">
    <property type="entry name" value="Rev_trsase/Diguanyl_cyclase"/>
</dbReference>
<dbReference type="PANTHER" id="PTHR44757:SF2">
    <property type="entry name" value="BIOFILM ARCHITECTURE MAINTENANCE PROTEIN MBAA"/>
    <property type="match status" value="1"/>
</dbReference>
<dbReference type="GO" id="GO:0007165">
    <property type="term" value="P:signal transduction"/>
    <property type="evidence" value="ECO:0007669"/>
    <property type="project" value="InterPro"/>
</dbReference>
<dbReference type="PROSITE" id="PS50887">
    <property type="entry name" value="GGDEF"/>
    <property type="match status" value="1"/>
</dbReference>
<dbReference type="Pfam" id="PF00563">
    <property type="entry name" value="EAL"/>
    <property type="match status" value="1"/>
</dbReference>
<protein>
    <submittedName>
        <fullName evidence="5">EAL domain-containing protein</fullName>
    </submittedName>
</protein>
<evidence type="ECO:0000259" key="4">
    <source>
        <dbReference type="PROSITE" id="PS50887"/>
    </source>
</evidence>
<reference evidence="5 6" key="2">
    <citation type="submission" date="2019-02" db="EMBL/GenBank/DDBJ databases">
        <title>'Lichenibacterium ramalinii' gen. nov. sp. nov., 'Lichenibacterium minor' gen. nov. sp. nov.</title>
        <authorList>
            <person name="Pankratov T."/>
        </authorList>
    </citation>
    <scope>NUCLEOTIDE SEQUENCE [LARGE SCALE GENOMIC DNA]</scope>
    <source>
        <strain evidence="5 6">RmlP001</strain>
    </source>
</reference>
<dbReference type="SUPFAM" id="SSF55073">
    <property type="entry name" value="Nucleotide cyclase"/>
    <property type="match status" value="1"/>
</dbReference>
<dbReference type="Proteomes" id="UP000289411">
    <property type="component" value="Unassembled WGS sequence"/>
</dbReference>
<dbReference type="Pfam" id="PF12860">
    <property type="entry name" value="PAS_7"/>
    <property type="match status" value="2"/>
</dbReference>
<dbReference type="InterPro" id="IPR035965">
    <property type="entry name" value="PAS-like_dom_sf"/>
</dbReference>
<reference evidence="5 6" key="1">
    <citation type="submission" date="2018-09" db="EMBL/GenBank/DDBJ databases">
        <authorList>
            <person name="Grouzdev D.S."/>
            <person name="Krutkina M.S."/>
        </authorList>
    </citation>
    <scope>NUCLEOTIDE SEQUENCE [LARGE SCALE GENOMIC DNA]</scope>
    <source>
        <strain evidence="5 6">RmlP001</strain>
    </source>
</reference>
<feature type="domain" description="GGDEF" evidence="4">
    <location>
        <begin position="537"/>
        <end position="670"/>
    </location>
</feature>
<dbReference type="CDD" id="cd01948">
    <property type="entry name" value="EAL"/>
    <property type="match status" value="1"/>
</dbReference>
<evidence type="ECO:0000256" key="1">
    <source>
        <dbReference type="SAM" id="Phobius"/>
    </source>
</evidence>
<keyword evidence="1" id="KW-1133">Transmembrane helix</keyword>
<proteinExistence type="predicted"/>
<dbReference type="InterPro" id="IPR001633">
    <property type="entry name" value="EAL_dom"/>
</dbReference>
<accession>A0A4Q2R7W6</accession>
<comment type="caution">
    <text evidence="5">The sequence shown here is derived from an EMBL/GenBank/DDBJ whole genome shotgun (WGS) entry which is preliminary data.</text>
</comment>
<name>A0A4Q2R7W6_9HYPH</name>
<feature type="domain" description="HAMP" evidence="3">
    <location>
        <begin position="202"/>
        <end position="254"/>
    </location>
</feature>
<dbReference type="SMART" id="SM00304">
    <property type="entry name" value="HAMP"/>
    <property type="match status" value="1"/>
</dbReference>
<dbReference type="InterPro" id="IPR003660">
    <property type="entry name" value="HAMP_dom"/>
</dbReference>